<keyword evidence="4 9" id="KW-0378">Hydrolase</keyword>
<evidence type="ECO:0000259" key="11">
    <source>
        <dbReference type="PROSITE" id="PS51845"/>
    </source>
</evidence>
<feature type="binding site" evidence="7">
    <location>
        <begin position="68"/>
        <end position="72"/>
    </location>
    <ligand>
        <name>AMP</name>
        <dbReference type="ChEBI" id="CHEBI:456215"/>
    </ligand>
</feature>
<dbReference type="Pfam" id="PF00233">
    <property type="entry name" value="PDEase_I"/>
    <property type="match status" value="1"/>
</dbReference>
<keyword evidence="13" id="KW-1185">Reference proteome</keyword>
<dbReference type="Gene3D" id="1.10.1300.10">
    <property type="entry name" value="3'5'-cyclic nucleotide phosphodiesterase, catalytic domain"/>
    <property type="match status" value="1"/>
</dbReference>
<feature type="binding site" evidence="8">
    <location>
        <position position="108"/>
    </location>
    <ligand>
        <name>Zn(2+)</name>
        <dbReference type="ChEBI" id="CHEBI:29105"/>
        <label>1</label>
    </ligand>
</feature>
<evidence type="ECO:0000256" key="6">
    <source>
        <dbReference type="PIRSR" id="PIRSR623088-1"/>
    </source>
</evidence>
<dbReference type="InterPro" id="IPR023088">
    <property type="entry name" value="PDEase"/>
</dbReference>
<feature type="binding site" evidence="8">
    <location>
        <position position="217"/>
    </location>
    <ligand>
        <name>Zn(2+)</name>
        <dbReference type="ChEBI" id="CHEBI:29105"/>
        <label>1</label>
    </ligand>
</feature>
<evidence type="ECO:0000313" key="13">
    <source>
        <dbReference type="Proteomes" id="UP001367676"/>
    </source>
</evidence>
<evidence type="ECO:0000256" key="3">
    <source>
        <dbReference type="ARBA" id="ARBA00022723"/>
    </source>
</evidence>
<feature type="compositionally biased region" description="Polar residues" evidence="10">
    <location>
        <begin position="422"/>
        <end position="436"/>
    </location>
</feature>
<reference evidence="12 13" key="1">
    <citation type="submission" date="2024-03" db="EMBL/GenBank/DDBJ databases">
        <title>Adaptation during the transition from Ophiocordyceps entomopathogen to insect associate is accompanied by gene loss and intensified selection.</title>
        <authorList>
            <person name="Ward C.M."/>
            <person name="Onetto C.A."/>
            <person name="Borneman A.R."/>
        </authorList>
    </citation>
    <scope>NUCLEOTIDE SEQUENCE [LARGE SCALE GENOMIC DNA]</scope>
    <source>
        <strain evidence="12">AWRI1</strain>
        <tissue evidence="12">Single Adult Female</tissue>
    </source>
</reference>
<dbReference type="InterPro" id="IPR036971">
    <property type="entry name" value="PDEase_catalytic_dom_sf"/>
</dbReference>
<dbReference type="PROSITE" id="PS51845">
    <property type="entry name" value="PDEASE_I_2"/>
    <property type="match status" value="1"/>
</dbReference>
<accession>A0AAN9Y827</accession>
<feature type="binding site" evidence="8">
    <location>
        <position position="109"/>
    </location>
    <ligand>
        <name>Zn(2+)</name>
        <dbReference type="ChEBI" id="CHEBI:29105"/>
        <label>1</label>
    </ligand>
</feature>
<evidence type="ECO:0000256" key="9">
    <source>
        <dbReference type="RuleBase" id="RU363067"/>
    </source>
</evidence>
<dbReference type="PROSITE" id="PS00126">
    <property type="entry name" value="PDEASE_I_1"/>
    <property type="match status" value="1"/>
</dbReference>
<feature type="compositionally biased region" description="Basic residues" evidence="10">
    <location>
        <begin position="655"/>
        <end position="670"/>
    </location>
</feature>
<name>A0AAN9Y827_9HEMI</name>
<evidence type="ECO:0000256" key="7">
    <source>
        <dbReference type="PIRSR" id="PIRSR623088-2"/>
    </source>
</evidence>
<comment type="caution">
    <text evidence="12">The sequence shown here is derived from an EMBL/GenBank/DDBJ whole genome shotgun (WGS) entry which is preliminary data.</text>
</comment>
<evidence type="ECO:0000313" key="12">
    <source>
        <dbReference type="EMBL" id="KAK7601202.1"/>
    </source>
</evidence>
<dbReference type="EMBL" id="JBBCAQ010000010">
    <property type="protein sequence ID" value="KAK7601202.1"/>
    <property type="molecule type" value="Genomic_DNA"/>
</dbReference>
<dbReference type="GO" id="GO:0004115">
    <property type="term" value="F:3',5'-cyclic-AMP phosphodiesterase activity"/>
    <property type="evidence" value="ECO:0007669"/>
    <property type="project" value="UniProtKB-EC"/>
</dbReference>
<feature type="active site" description="Proton donor" evidence="6">
    <location>
        <position position="68"/>
    </location>
</feature>
<dbReference type="GO" id="GO:0007165">
    <property type="term" value="P:signal transduction"/>
    <property type="evidence" value="ECO:0007669"/>
    <property type="project" value="InterPro"/>
</dbReference>
<dbReference type="Proteomes" id="UP001367676">
    <property type="component" value="Unassembled WGS sequence"/>
</dbReference>
<feature type="compositionally biased region" description="Basic and acidic residues" evidence="10">
    <location>
        <begin position="638"/>
        <end position="651"/>
    </location>
</feature>
<organism evidence="12 13">
    <name type="scientific">Parthenolecanium corni</name>
    <dbReference type="NCBI Taxonomy" id="536013"/>
    <lineage>
        <taxon>Eukaryota</taxon>
        <taxon>Metazoa</taxon>
        <taxon>Ecdysozoa</taxon>
        <taxon>Arthropoda</taxon>
        <taxon>Hexapoda</taxon>
        <taxon>Insecta</taxon>
        <taxon>Pterygota</taxon>
        <taxon>Neoptera</taxon>
        <taxon>Paraneoptera</taxon>
        <taxon>Hemiptera</taxon>
        <taxon>Sternorrhyncha</taxon>
        <taxon>Coccoidea</taxon>
        <taxon>Coccidae</taxon>
        <taxon>Parthenolecanium</taxon>
    </lineage>
</organism>
<feature type="binding site" evidence="7">
    <location>
        <position position="109"/>
    </location>
    <ligand>
        <name>AMP</name>
        <dbReference type="ChEBI" id="CHEBI:456215"/>
    </ligand>
</feature>
<feature type="binding site" evidence="8">
    <location>
        <position position="109"/>
    </location>
    <ligand>
        <name>Zn(2+)</name>
        <dbReference type="ChEBI" id="CHEBI:29105"/>
        <label>2</label>
    </ligand>
</feature>
<dbReference type="SUPFAM" id="SSF109604">
    <property type="entry name" value="HD-domain/PDEase-like"/>
    <property type="match status" value="1"/>
</dbReference>
<dbReference type="PANTHER" id="PTHR11347">
    <property type="entry name" value="CYCLIC NUCLEOTIDE PHOSPHODIESTERASE"/>
    <property type="match status" value="1"/>
</dbReference>
<dbReference type="SMART" id="SM00471">
    <property type="entry name" value="HDc"/>
    <property type="match status" value="1"/>
</dbReference>
<dbReference type="EC" id="3.1.4.-" evidence="9"/>
<evidence type="ECO:0000256" key="4">
    <source>
        <dbReference type="ARBA" id="ARBA00022801"/>
    </source>
</evidence>
<comment type="catalytic activity">
    <reaction evidence="1">
        <text>3',5'-cyclic AMP + H2O = AMP + H(+)</text>
        <dbReference type="Rhea" id="RHEA:25277"/>
        <dbReference type="ChEBI" id="CHEBI:15377"/>
        <dbReference type="ChEBI" id="CHEBI:15378"/>
        <dbReference type="ChEBI" id="CHEBI:58165"/>
        <dbReference type="ChEBI" id="CHEBI:456215"/>
        <dbReference type="EC" id="3.1.4.53"/>
    </reaction>
</comment>
<proteinExistence type="inferred from homology"/>
<feature type="binding site" evidence="7">
    <location>
        <position position="217"/>
    </location>
    <ligand>
        <name>AMP</name>
        <dbReference type="ChEBI" id="CHEBI:456215"/>
    </ligand>
</feature>
<feature type="compositionally biased region" description="Low complexity" evidence="10">
    <location>
        <begin position="515"/>
        <end position="532"/>
    </location>
</feature>
<dbReference type="InterPro" id="IPR002073">
    <property type="entry name" value="PDEase_catalytic_dom"/>
</dbReference>
<comment type="similarity">
    <text evidence="5">Belongs to the cyclic nucleotide phosphodiesterase family. PDE7 subfamily.</text>
</comment>
<gene>
    <name evidence="12" type="ORF">V9T40_008643</name>
</gene>
<feature type="domain" description="PDEase" evidence="11">
    <location>
        <begin position="1"/>
        <end position="313"/>
    </location>
</feature>
<dbReference type="FunFam" id="1.10.1300.10:FF:000004">
    <property type="entry name" value="Phosphodiesterase"/>
    <property type="match status" value="1"/>
</dbReference>
<dbReference type="PRINTS" id="PR00387">
    <property type="entry name" value="PDIESTERASE1"/>
</dbReference>
<dbReference type="CDD" id="cd00077">
    <property type="entry name" value="HDc"/>
    <property type="match status" value="1"/>
</dbReference>
<feature type="compositionally biased region" description="Gly residues" evidence="10">
    <location>
        <begin position="533"/>
        <end position="542"/>
    </location>
</feature>
<comment type="cofactor">
    <cofactor evidence="9">
        <name>a divalent metal cation</name>
        <dbReference type="ChEBI" id="CHEBI:60240"/>
    </cofactor>
    <text evidence="9">Binds 2 divalent metal cations per subunit. Site 1 may preferentially bind zinc ions, while site 2 has a preference for magnesium and/or manganese ions.</text>
</comment>
<feature type="binding site" evidence="8">
    <location>
        <position position="72"/>
    </location>
    <ligand>
        <name>Zn(2+)</name>
        <dbReference type="ChEBI" id="CHEBI:29105"/>
        <label>1</label>
    </ligand>
</feature>
<keyword evidence="3 8" id="KW-0479">Metal-binding</keyword>
<comment type="pathway">
    <text evidence="2">Purine metabolism; 3',5'-cyclic AMP degradation; AMP from 3',5'-cyclic AMP: step 1/1.</text>
</comment>
<feature type="compositionally biased region" description="Basic and acidic residues" evidence="10">
    <location>
        <begin position="561"/>
        <end position="595"/>
    </location>
</feature>
<feature type="compositionally biased region" description="Low complexity" evidence="10">
    <location>
        <begin position="543"/>
        <end position="552"/>
    </location>
</feature>
<protein>
    <recommendedName>
        <fullName evidence="9">Phosphodiesterase</fullName>
        <ecNumber evidence="9">3.1.4.-</ecNumber>
    </recommendedName>
</protein>
<evidence type="ECO:0000256" key="2">
    <source>
        <dbReference type="ARBA" id="ARBA00004703"/>
    </source>
</evidence>
<feature type="binding site" evidence="7">
    <location>
        <position position="268"/>
    </location>
    <ligand>
        <name>AMP</name>
        <dbReference type="ChEBI" id="CHEBI:456215"/>
    </ligand>
</feature>
<dbReference type="InterPro" id="IPR003607">
    <property type="entry name" value="HD/PDEase_dom"/>
</dbReference>
<evidence type="ECO:0000256" key="5">
    <source>
        <dbReference type="ARBA" id="ARBA00061458"/>
    </source>
</evidence>
<dbReference type="GO" id="GO:0046872">
    <property type="term" value="F:metal ion binding"/>
    <property type="evidence" value="ECO:0007669"/>
    <property type="project" value="UniProtKB-KW"/>
</dbReference>
<feature type="region of interest" description="Disordered" evidence="10">
    <location>
        <begin position="420"/>
        <end position="453"/>
    </location>
</feature>
<dbReference type="InterPro" id="IPR023174">
    <property type="entry name" value="PDEase_CS"/>
</dbReference>
<sequence length="1340" mass="151098">MCVLDRVWQWPFNAFTLDVATGGRSLPVLCVHLFHWYGLLDHFKLEVVDVWKLFSLIEEGYHSTNPYHNSIHATDVTQAMHCFLQEKKIKKHVTPLEVMASLIAAVSHDLDHPGVNQPFLIATSNHLAALYQNTSVLENHHWRSAIGCLLESHVADNLQHIMPELERQISSLILATDITRQQEFLTKFKSYLNEDSLQMEKTEHRHFILQIALKCADISNPCRPWEISRKWSQKVCEEFFRQGDYELQLGLPLTALCDRSSSSVPKIQSGFFKFVVVPLFDEWHRFLGTDLSTSMMAHLKANNAKWEMLLQQELAEETRTEMSDADEMVIDETSVSLDAEAAAAAEARRSSLPAVMLETIDRSGRRHSVPVNLARIDSMSPSTSSGCSRRDSVPGGSLLGHRLVLDPIPNLDEEEEELDFSFRSSCSGSLQKSSEGGSAGEGRPVSAESLLPEPTIATITSSLEVTRLSNVLHGSTMLAPPVSKMLTRQQTFPPIQTFMRTRYLSTAGEIVAQVSASNSSSTDSSRNELSTSGTGGGSGSAGTGTRTGSSSSEPGEGMYQMKRDSSSSESDRSNKMPKFSEKENVNPRREHESRRVGSLQELLLPRRGSAPVSHEGTSSSRERDKSTPRRGSVPSELTRPDSLEIPRRSSDGGKSSRRSSRSRKSLRRRSSGGPDILLPREKLNVPRRGSLPYDVLPNYMKREYRLEIAKEINLKNEPKCYALRQGFKRSEFLDITRPILGVTSELSHFSAGCLNIFRPAISIFIQLSHFSAGCLIFRLDVSIFGWMTHFFRLDVSFFGWMSHFSAGCLNFRLDVSLFGWMSHFSTGCLNFRLDDSLFSAGCLIFRLDVSFFGWMSHFSAGCLNFRLDVSLFGWMSHFSAGCLNFRLDVTFFGWMSHFSAGCLNFRLDVSFFGWMSHFSAGCLNFRLDVSLFGWMSQFSAGCLIFRLDVSFFGWMSQFSAGCLNFRLDVSFFGWMSHFSAGCLTFRLDVSLFGWMSQFSAGCLIFRLDVSFFGWMSHFSAGCLNFRLDVTFFGWMSHFSTGCLNFRLDDSHFSAGCLIFRLDVSIFGWMSHFSAGCLIFRLDVSFFGWMSHFSAGCLNFRLDVSFFGWMSQFSAGCLIFRLDVSFFVQLSQFSSSYLTFRLDVSIFGWMSHFSAGCLNFRLDVTFFGWMSHFSAGCLNFRLDVSFFGWMSHFSAGCLNFRLDVSFFVQLSQFSSSYLIFRLDVSIFGWMFQFSAGCLTFRLDVSLFGWMSQFSAGCLNFRPALSNFSAGCLIFRLDVSFFGWLSHFSAGCLNIRLDVSFFGQLSHFSAGCLIFAWMSQFSAGRLIFRPDISTDEEIYPTA</sequence>
<feature type="region of interest" description="Disordered" evidence="10">
    <location>
        <begin position="515"/>
        <end position="681"/>
    </location>
</feature>
<evidence type="ECO:0000256" key="8">
    <source>
        <dbReference type="PIRSR" id="PIRSR623088-3"/>
    </source>
</evidence>
<evidence type="ECO:0000256" key="10">
    <source>
        <dbReference type="SAM" id="MobiDB-lite"/>
    </source>
</evidence>
<evidence type="ECO:0000256" key="1">
    <source>
        <dbReference type="ARBA" id="ARBA00000621"/>
    </source>
</evidence>